<protein>
    <submittedName>
        <fullName evidence="1">Uncharacterized protein</fullName>
    </submittedName>
</protein>
<keyword evidence="2" id="KW-1185">Reference proteome</keyword>
<organism evidence="1 2">
    <name type="scientific">Deinococcus peraridilitoris (strain DSM 19664 / LMG 22246 / CIP 109416 / KR-200)</name>
    <dbReference type="NCBI Taxonomy" id="937777"/>
    <lineage>
        <taxon>Bacteria</taxon>
        <taxon>Thermotogati</taxon>
        <taxon>Deinococcota</taxon>
        <taxon>Deinococci</taxon>
        <taxon>Deinococcales</taxon>
        <taxon>Deinococcaceae</taxon>
        <taxon>Deinococcus</taxon>
    </lineage>
</organism>
<proteinExistence type="predicted"/>
<evidence type="ECO:0000313" key="2">
    <source>
        <dbReference type="Proteomes" id="UP000010467"/>
    </source>
</evidence>
<name>K9ZWI8_DEIPD</name>
<dbReference type="EMBL" id="CP003382">
    <property type="protein sequence ID" value="AFZ66013.1"/>
    <property type="molecule type" value="Genomic_DNA"/>
</dbReference>
<dbReference type="AlphaFoldDB" id="K9ZWI8"/>
<dbReference type="Proteomes" id="UP000010467">
    <property type="component" value="Chromosome"/>
</dbReference>
<dbReference type="HOGENOM" id="CLU_2381410_0_0_0"/>
<dbReference type="KEGG" id="dpd:Deipe_0414"/>
<sequence length="94" mass="9764">MSCCRSPCESAGLFFCFTGAAAFRSPNPPEEDAIHTVALRVAGAQQGKVGSPELALSVTLCSAAIKVVSCGWLVSSFACLMRVPSVAIFQHTTA</sequence>
<evidence type="ECO:0000313" key="1">
    <source>
        <dbReference type="EMBL" id="AFZ66013.1"/>
    </source>
</evidence>
<gene>
    <name evidence="1" type="ordered locus">Deipe_0414</name>
</gene>
<reference evidence="2" key="1">
    <citation type="submission" date="2012-03" db="EMBL/GenBank/DDBJ databases">
        <title>Complete sequence of chromosome of Deinococcus peraridilitoris DSM 19664.</title>
        <authorList>
            <person name="Lucas S."/>
            <person name="Copeland A."/>
            <person name="Lapidus A."/>
            <person name="Glavina del Rio T."/>
            <person name="Dalin E."/>
            <person name="Tice H."/>
            <person name="Bruce D."/>
            <person name="Goodwin L."/>
            <person name="Pitluck S."/>
            <person name="Peters L."/>
            <person name="Mikhailova N."/>
            <person name="Lu M."/>
            <person name="Kyrpides N."/>
            <person name="Mavromatis K."/>
            <person name="Ivanova N."/>
            <person name="Brettin T."/>
            <person name="Detter J.C."/>
            <person name="Han C."/>
            <person name="Larimer F."/>
            <person name="Land M."/>
            <person name="Hauser L."/>
            <person name="Markowitz V."/>
            <person name="Cheng J.-F."/>
            <person name="Hugenholtz P."/>
            <person name="Woyke T."/>
            <person name="Wu D."/>
            <person name="Pukall R."/>
            <person name="Steenblock K."/>
            <person name="Brambilla E."/>
            <person name="Klenk H.-P."/>
            <person name="Eisen J.A."/>
        </authorList>
    </citation>
    <scope>NUCLEOTIDE SEQUENCE [LARGE SCALE GENOMIC DNA]</scope>
    <source>
        <strain evidence="2">DSM 19664 / LMG 22246 / CIP 109416 / KR-200</strain>
    </source>
</reference>
<dbReference type="STRING" id="937777.Deipe_0414"/>
<accession>K9ZWI8</accession>